<name>A0A183JR63_9TREM</name>
<evidence type="ECO:0000313" key="2">
    <source>
        <dbReference type="Proteomes" id="UP000279833"/>
    </source>
</evidence>
<dbReference type="AlphaFoldDB" id="A0A183JR63"/>
<sequence>MRQHATKIFHELLNAFGQYIQTSLANPCPGDELCKYFPFKCISFYIKSLWLCLLLSIHI</sequence>
<organism evidence="3">
    <name type="scientific">Schistosoma curassoni</name>
    <dbReference type="NCBI Taxonomy" id="6186"/>
    <lineage>
        <taxon>Eukaryota</taxon>
        <taxon>Metazoa</taxon>
        <taxon>Spiralia</taxon>
        <taxon>Lophotrochozoa</taxon>
        <taxon>Platyhelminthes</taxon>
        <taxon>Trematoda</taxon>
        <taxon>Digenea</taxon>
        <taxon>Strigeidida</taxon>
        <taxon>Schistosomatoidea</taxon>
        <taxon>Schistosomatidae</taxon>
        <taxon>Schistosoma</taxon>
    </lineage>
</organism>
<evidence type="ECO:0000313" key="3">
    <source>
        <dbReference type="WBParaSite" id="SCUD_0000520201-mRNA-1"/>
    </source>
</evidence>
<accession>A0A183JR63</accession>
<evidence type="ECO:0000313" key="1">
    <source>
        <dbReference type="EMBL" id="VDO93906.1"/>
    </source>
</evidence>
<proteinExistence type="predicted"/>
<keyword evidence="2" id="KW-1185">Reference proteome</keyword>
<dbReference type="EMBL" id="UZAK01008044">
    <property type="protein sequence ID" value="VDO93906.1"/>
    <property type="molecule type" value="Genomic_DNA"/>
</dbReference>
<protein>
    <submittedName>
        <fullName evidence="1 3">Uncharacterized protein</fullName>
    </submittedName>
</protein>
<gene>
    <name evidence="1" type="ORF">SCUD_LOCUS5201</name>
</gene>
<reference evidence="3" key="1">
    <citation type="submission" date="2016-06" db="UniProtKB">
        <authorList>
            <consortium name="WormBaseParasite"/>
        </authorList>
    </citation>
    <scope>IDENTIFICATION</scope>
</reference>
<dbReference type="Proteomes" id="UP000279833">
    <property type="component" value="Unassembled WGS sequence"/>
</dbReference>
<dbReference type="WBParaSite" id="SCUD_0000520201-mRNA-1">
    <property type="protein sequence ID" value="SCUD_0000520201-mRNA-1"/>
    <property type="gene ID" value="SCUD_0000520201"/>
</dbReference>
<dbReference type="STRING" id="6186.A0A183JR63"/>
<reference evidence="1 2" key="2">
    <citation type="submission" date="2018-11" db="EMBL/GenBank/DDBJ databases">
        <authorList>
            <consortium name="Pathogen Informatics"/>
        </authorList>
    </citation>
    <scope>NUCLEOTIDE SEQUENCE [LARGE SCALE GENOMIC DNA]</scope>
    <source>
        <strain evidence="1">Dakar</strain>
        <strain evidence="2">Dakar, Senegal</strain>
    </source>
</reference>